<dbReference type="PROSITE" id="PS51257">
    <property type="entry name" value="PROKAR_LIPOPROTEIN"/>
    <property type="match status" value="1"/>
</dbReference>
<dbReference type="AlphaFoldDB" id="A0A1M5PVG2"/>
<keyword evidence="2" id="KW-1185">Reference proteome</keyword>
<dbReference type="OrthoDB" id="1752119at2"/>
<dbReference type="EMBL" id="FQWX01000016">
    <property type="protein sequence ID" value="SHH05630.1"/>
    <property type="molecule type" value="Genomic_DNA"/>
</dbReference>
<dbReference type="Pfam" id="PF14270">
    <property type="entry name" value="DUF4358"/>
    <property type="match status" value="1"/>
</dbReference>
<accession>A0A1M5PVG2</accession>
<organism evidence="1 2">
    <name type="scientific">Asaccharospora irregularis DSM 2635</name>
    <dbReference type="NCBI Taxonomy" id="1121321"/>
    <lineage>
        <taxon>Bacteria</taxon>
        <taxon>Bacillati</taxon>
        <taxon>Bacillota</taxon>
        <taxon>Clostridia</taxon>
        <taxon>Peptostreptococcales</taxon>
        <taxon>Peptostreptococcaceae</taxon>
        <taxon>Asaccharospora</taxon>
    </lineage>
</organism>
<dbReference type="InterPro" id="IPR025648">
    <property type="entry name" value="DUF4358"/>
</dbReference>
<dbReference type="Proteomes" id="UP000243255">
    <property type="component" value="Unassembled WGS sequence"/>
</dbReference>
<protein>
    <recommendedName>
        <fullName evidence="3">DUF4358 domain-containing protein</fullName>
    </recommendedName>
</protein>
<sequence length="155" mass="17648">MKKIALILSITLTIFIVGCSSNNEFKNISTNRIKNSIESSKLLVEKNVSHDIKEFDYFNDVQEDISDGFVIKSDIRTRLEDIIVIKTDDADKIYSTLDSYKEDMIIRPFGDGYGSENNATIAKNTIVEKKGKYVYLISAKNATEIEKRIINLIKK</sequence>
<evidence type="ECO:0008006" key="3">
    <source>
        <dbReference type="Google" id="ProtNLM"/>
    </source>
</evidence>
<evidence type="ECO:0000313" key="1">
    <source>
        <dbReference type="EMBL" id="SHH05630.1"/>
    </source>
</evidence>
<name>A0A1M5PVG2_9FIRM</name>
<proteinExistence type="predicted"/>
<evidence type="ECO:0000313" key="2">
    <source>
        <dbReference type="Proteomes" id="UP000243255"/>
    </source>
</evidence>
<gene>
    <name evidence="1" type="ORF">SAMN04488530_11630</name>
</gene>
<dbReference type="RefSeq" id="WP_073126228.1">
    <property type="nucleotide sequence ID" value="NZ_BAABCH010000097.1"/>
</dbReference>
<reference evidence="1" key="1">
    <citation type="submission" date="2016-11" db="EMBL/GenBank/DDBJ databases">
        <authorList>
            <person name="Jaros S."/>
            <person name="Januszkiewicz K."/>
            <person name="Wedrychowicz H."/>
        </authorList>
    </citation>
    <scope>NUCLEOTIDE SEQUENCE [LARGE SCALE GENOMIC DNA]</scope>
    <source>
        <strain evidence="1">DSM 2635</strain>
    </source>
</reference>